<keyword evidence="2" id="KW-1185">Reference proteome</keyword>
<reference evidence="1 2" key="1">
    <citation type="journal article" date="2013" name="Curr. Biol.">
        <title>The Genome of the Foraminiferan Reticulomyxa filosa.</title>
        <authorList>
            <person name="Glockner G."/>
            <person name="Hulsmann N."/>
            <person name="Schleicher M."/>
            <person name="Noegel A.A."/>
            <person name="Eichinger L."/>
            <person name="Gallinger C."/>
            <person name="Pawlowski J."/>
            <person name="Sierra R."/>
            <person name="Euteneuer U."/>
            <person name="Pillet L."/>
            <person name="Moustafa A."/>
            <person name="Platzer M."/>
            <person name="Groth M."/>
            <person name="Szafranski K."/>
            <person name="Schliwa M."/>
        </authorList>
    </citation>
    <scope>NUCLEOTIDE SEQUENCE [LARGE SCALE GENOMIC DNA]</scope>
</reference>
<comment type="caution">
    <text evidence="1">The sequence shown here is derived from an EMBL/GenBank/DDBJ whole genome shotgun (WGS) entry which is preliminary data.</text>
</comment>
<evidence type="ECO:0000313" key="2">
    <source>
        <dbReference type="Proteomes" id="UP000023152"/>
    </source>
</evidence>
<feature type="non-terminal residue" evidence="1">
    <location>
        <position position="1"/>
    </location>
</feature>
<proteinExistence type="predicted"/>
<feature type="non-terminal residue" evidence="1">
    <location>
        <position position="113"/>
    </location>
</feature>
<protein>
    <submittedName>
        <fullName evidence="1">Uncharacterized protein</fullName>
    </submittedName>
</protein>
<dbReference type="EMBL" id="ASPP01037283">
    <property type="protein sequence ID" value="ETO01837.1"/>
    <property type="molecule type" value="Genomic_DNA"/>
</dbReference>
<accession>X6LL33</accession>
<dbReference type="AlphaFoldDB" id="X6LL33"/>
<organism evidence="1 2">
    <name type="scientific">Reticulomyxa filosa</name>
    <dbReference type="NCBI Taxonomy" id="46433"/>
    <lineage>
        <taxon>Eukaryota</taxon>
        <taxon>Sar</taxon>
        <taxon>Rhizaria</taxon>
        <taxon>Retaria</taxon>
        <taxon>Foraminifera</taxon>
        <taxon>Monothalamids</taxon>
        <taxon>Reticulomyxidae</taxon>
        <taxon>Reticulomyxa</taxon>
    </lineage>
</organism>
<name>X6LL33_RETFI</name>
<gene>
    <name evidence="1" type="ORF">RFI_35602</name>
</gene>
<evidence type="ECO:0000313" key="1">
    <source>
        <dbReference type="EMBL" id="ETO01837.1"/>
    </source>
</evidence>
<sequence>NDKQLNDAFNSLKDIFNKERLTLEDMFNKEQLTLEDIHNKENLVGTFNCEESYKYANLLYGIAQRLDEKQMNMALNYSIDKLKDKNEHQNIRIECIKILEIISKKCNEKQLNE</sequence>
<dbReference type="Proteomes" id="UP000023152">
    <property type="component" value="Unassembled WGS sequence"/>
</dbReference>